<dbReference type="InterPro" id="IPR017969">
    <property type="entry name" value="Heavy-metal-associated_CS"/>
</dbReference>
<name>A0ABW4C0X2_9LACO</name>
<dbReference type="SUPFAM" id="SSF55008">
    <property type="entry name" value="HMA, heavy metal-associated domain"/>
    <property type="match status" value="1"/>
</dbReference>
<evidence type="ECO:0000313" key="3">
    <source>
        <dbReference type="EMBL" id="MFD1420623.1"/>
    </source>
</evidence>
<dbReference type="Gene3D" id="3.30.70.100">
    <property type="match status" value="1"/>
</dbReference>
<dbReference type="CDD" id="cd00371">
    <property type="entry name" value="HMA"/>
    <property type="match status" value="1"/>
</dbReference>
<accession>A0ABW4C0X2</accession>
<evidence type="ECO:0000256" key="1">
    <source>
        <dbReference type="ARBA" id="ARBA00022723"/>
    </source>
</evidence>
<dbReference type="Proteomes" id="UP001597188">
    <property type="component" value="Unassembled WGS sequence"/>
</dbReference>
<evidence type="ECO:0000259" key="2">
    <source>
        <dbReference type="PROSITE" id="PS50846"/>
    </source>
</evidence>
<organism evidence="3 4">
    <name type="scientific">Lactiplantibacillus songbeiensis</name>
    <dbReference type="NCBI Taxonomy" id="2559920"/>
    <lineage>
        <taxon>Bacteria</taxon>
        <taxon>Bacillati</taxon>
        <taxon>Bacillota</taxon>
        <taxon>Bacilli</taxon>
        <taxon>Lactobacillales</taxon>
        <taxon>Lactobacillaceae</taxon>
        <taxon>Lactiplantibacillus</taxon>
    </lineage>
</organism>
<dbReference type="InterPro" id="IPR006121">
    <property type="entry name" value="HMA_dom"/>
</dbReference>
<dbReference type="InterPro" id="IPR036163">
    <property type="entry name" value="HMA_dom_sf"/>
</dbReference>
<comment type="caution">
    <text evidence="3">The sequence shown here is derived from an EMBL/GenBank/DDBJ whole genome shotgun (WGS) entry which is preliminary data.</text>
</comment>
<dbReference type="Pfam" id="PF00403">
    <property type="entry name" value="HMA"/>
    <property type="match status" value="1"/>
</dbReference>
<evidence type="ECO:0000313" key="4">
    <source>
        <dbReference type="Proteomes" id="UP001597188"/>
    </source>
</evidence>
<reference evidence="4" key="1">
    <citation type="journal article" date="2019" name="Int. J. Syst. Evol. Microbiol.">
        <title>The Global Catalogue of Microorganisms (GCM) 10K type strain sequencing project: providing services to taxonomists for standard genome sequencing and annotation.</title>
        <authorList>
            <consortium name="The Broad Institute Genomics Platform"/>
            <consortium name="The Broad Institute Genome Sequencing Center for Infectious Disease"/>
            <person name="Wu L."/>
            <person name="Ma J."/>
        </authorList>
    </citation>
    <scope>NUCLEOTIDE SEQUENCE [LARGE SCALE GENOMIC DNA]</scope>
    <source>
        <strain evidence="4">CCM 8931</strain>
    </source>
</reference>
<dbReference type="EMBL" id="JBHTOJ010000015">
    <property type="protein sequence ID" value="MFD1420623.1"/>
    <property type="molecule type" value="Genomic_DNA"/>
</dbReference>
<keyword evidence="1" id="KW-0479">Metal-binding</keyword>
<sequence length="79" mass="8462">MMTKAIMQLDTLTCPSCMTKIQKALANQTGVASVKVLFNASKVKLQFDDTQTTADQLAAVVTGLGYTVKSIKVKQPKVA</sequence>
<feature type="domain" description="HMA" evidence="2">
    <location>
        <begin position="3"/>
        <end position="69"/>
    </location>
</feature>
<dbReference type="PROSITE" id="PS50846">
    <property type="entry name" value="HMA_2"/>
    <property type="match status" value="1"/>
</dbReference>
<dbReference type="RefSeq" id="WP_223876800.1">
    <property type="nucleotide sequence ID" value="NZ_BJDL01000018.1"/>
</dbReference>
<proteinExistence type="predicted"/>
<gene>
    <name evidence="3" type="ORF">ACFQ5L_06620</name>
</gene>
<dbReference type="PROSITE" id="PS01047">
    <property type="entry name" value="HMA_1"/>
    <property type="match status" value="1"/>
</dbReference>
<keyword evidence="4" id="KW-1185">Reference proteome</keyword>
<protein>
    <submittedName>
        <fullName evidence="3">Heavy-metal-associated domain-containing protein</fullName>
    </submittedName>
</protein>